<dbReference type="Gene3D" id="2.40.160.40">
    <property type="entry name" value="monomeric porin ompg"/>
    <property type="match status" value="1"/>
</dbReference>
<dbReference type="RefSeq" id="WP_394629910.1">
    <property type="nucleotide sequence ID" value="NZ_JBIHSF010000011.1"/>
</dbReference>
<dbReference type="InterPro" id="IPR053713">
    <property type="entry name" value="Bact_OM_Channel_sf"/>
</dbReference>
<evidence type="ECO:0000313" key="4">
    <source>
        <dbReference type="Proteomes" id="UP001607125"/>
    </source>
</evidence>
<evidence type="ECO:0000256" key="1">
    <source>
        <dbReference type="ARBA" id="ARBA00022729"/>
    </source>
</evidence>
<evidence type="ECO:0000256" key="2">
    <source>
        <dbReference type="SAM" id="SignalP"/>
    </source>
</evidence>
<dbReference type="Proteomes" id="UP001607125">
    <property type="component" value="Unassembled WGS sequence"/>
</dbReference>
<comment type="caution">
    <text evidence="3">The sequence shown here is derived from an EMBL/GenBank/DDBJ whole genome shotgun (WGS) entry which is preliminary data.</text>
</comment>
<dbReference type="InterPro" id="IPR009331">
    <property type="entry name" value="Oligogalacturonate-sp_porin"/>
</dbReference>
<dbReference type="PANTHER" id="PTHR38105">
    <property type="entry name" value="OUTER MEMBRANE PROTEIN-RELATED-RELATED"/>
    <property type="match status" value="1"/>
</dbReference>
<dbReference type="EMBL" id="JBIHSF010000011">
    <property type="protein sequence ID" value="MFH0262864.1"/>
    <property type="molecule type" value="Genomic_DNA"/>
</dbReference>
<feature type="chain" id="PRO_5047110064" evidence="2">
    <location>
        <begin position="23"/>
        <end position="239"/>
    </location>
</feature>
<feature type="signal peptide" evidence="2">
    <location>
        <begin position="1"/>
        <end position="22"/>
    </location>
</feature>
<keyword evidence="1 2" id="KW-0732">Signal</keyword>
<keyword evidence="4" id="KW-1185">Reference proteome</keyword>
<reference evidence="3 4" key="1">
    <citation type="submission" date="2024-10" db="EMBL/GenBank/DDBJ databases">
        <authorList>
            <person name="Yibar A."/>
            <person name="Saticioglu I.B."/>
            <person name="Duman M."/>
            <person name="Ajmi N."/>
            <person name="Gurler F."/>
            <person name="Ay H."/>
            <person name="Onuk E."/>
            <person name="Guler S."/>
            <person name="Romalde J.L."/>
        </authorList>
    </citation>
    <scope>NUCLEOTIDE SEQUENCE [LARGE SCALE GENOMIC DNA]</scope>
    <source>
        <strain evidence="3 4">1-TCBS-B</strain>
    </source>
</reference>
<name>A0ABW7IMK6_9VIBR</name>
<evidence type="ECO:0000313" key="3">
    <source>
        <dbReference type="EMBL" id="MFH0262864.1"/>
    </source>
</evidence>
<dbReference type="SUPFAM" id="SSF56935">
    <property type="entry name" value="Porins"/>
    <property type="match status" value="1"/>
</dbReference>
<accession>A0ABW7IMK6</accession>
<organism evidence="3 4">
    <name type="scientific">Vibrio barjaei</name>
    <dbReference type="NCBI Taxonomy" id="1676683"/>
    <lineage>
        <taxon>Bacteria</taxon>
        <taxon>Pseudomonadati</taxon>
        <taxon>Pseudomonadota</taxon>
        <taxon>Gammaproteobacteria</taxon>
        <taxon>Vibrionales</taxon>
        <taxon>Vibrionaceae</taxon>
        <taxon>Vibrio</taxon>
    </lineage>
</organism>
<gene>
    <name evidence="3" type="ORF">ACGRH2_20960</name>
</gene>
<protein>
    <submittedName>
        <fullName evidence="3">Oligogalacturonate-specific porin KdgM family protein</fullName>
    </submittedName>
</protein>
<dbReference type="Pfam" id="PF06178">
    <property type="entry name" value="KdgM"/>
    <property type="match status" value="1"/>
</dbReference>
<proteinExistence type="predicted"/>
<dbReference type="PANTHER" id="PTHR38105:SF5">
    <property type="entry name" value="OUTER MEMBRANE PROTEIN"/>
    <property type="match status" value="1"/>
</dbReference>
<sequence length="239" mass="27068">MKTFKMTLAAALVAAVALPASANYVDVRGAYKTEAKTYETRVRAGFDFAEDWQIHLEGTQAQGDKLFSNSGKNVAAFETELNYNWAINDNFTLTPGFVYWNGSDHMEYRPYLKATYAEGNFYTAARYRYQAASSSTTPGVKTNDTNQVDLWVGYNLNDFALEYNPAYINQKDGGAYTGSNGNADRADTKWEHTFQVKYTGFESWAPYVDYQILDKTYANAQYTDFKTENRIRAGVTFNF</sequence>